<dbReference type="SMART" id="SM00388">
    <property type="entry name" value="HisKA"/>
    <property type="match status" value="1"/>
</dbReference>
<dbReference type="Proteomes" id="UP001301653">
    <property type="component" value="Unassembled WGS sequence"/>
</dbReference>
<keyword evidence="6" id="KW-0812">Transmembrane</keyword>
<evidence type="ECO:0000259" key="8">
    <source>
        <dbReference type="PROSITE" id="PS50113"/>
    </source>
</evidence>
<evidence type="ECO:0000313" key="9">
    <source>
        <dbReference type="EMBL" id="MEA5667535.1"/>
    </source>
</evidence>
<dbReference type="EMBL" id="JAYFUH010000087">
    <property type="protein sequence ID" value="MEA5667535.1"/>
    <property type="molecule type" value="Genomic_DNA"/>
</dbReference>
<dbReference type="InterPro" id="IPR003661">
    <property type="entry name" value="HisK_dim/P_dom"/>
</dbReference>
<dbReference type="PROSITE" id="PS50113">
    <property type="entry name" value="PAC"/>
    <property type="match status" value="1"/>
</dbReference>
<dbReference type="InterPro" id="IPR050736">
    <property type="entry name" value="Sensor_HK_Regulatory"/>
</dbReference>
<dbReference type="Gene3D" id="1.10.287.130">
    <property type="match status" value="1"/>
</dbReference>
<dbReference type="InterPro" id="IPR035965">
    <property type="entry name" value="PAS-like_dom_sf"/>
</dbReference>
<dbReference type="CDD" id="cd00082">
    <property type="entry name" value="HisKA"/>
    <property type="match status" value="1"/>
</dbReference>
<evidence type="ECO:0000256" key="1">
    <source>
        <dbReference type="ARBA" id="ARBA00000085"/>
    </source>
</evidence>
<dbReference type="PANTHER" id="PTHR43711:SF26">
    <property type="entry name" value="SENSOR HISTIDINE KINASE RCSC"/>
    <property type="match status" value="1"/>
</dbReference>
<dbReference type="RefSeq" id="WP_323438509.1">
    <property type="nucleotide sequence ID" value="NZ_JAYFUH010000087.1"/>
</dbReference>
<dbReference type="PROSITE" id="PS50109">
    <property type="entry name" value="HIS_KIN"/>
    <property type="match status" value="1"/>
</dbReference>
<evidence type="ECO:0000313" key="10">
    <source>
        <dbReference type="Proteomes" id="UP001301653"/>
    </source>
</evidence>
<feature type="domain" description="Histidine kinase" evidence="7">
    <location>
        <begin position="517"/>
        <end position="591"/>
    </location>
</feature>
<name>A0ABU5V4R2_9GAMM</name>
<dbReference type="EC" id="2.7.13.3" evidence="2"/>
<dbReference type="GO" id="GO:0016301">
    <property type="term" value="F:kinase activity"/>
    <property type="evidence" value="ECO:0007669"/>
    <property type="project" value="UniProtKB-KW"/>
</dbReference>
<dbReference type="SUPFAM" id="SSF47384">
    <property type="entry name" value="Homodimeric domain of signal transducing histidine kinase"/>
    <property type="match status" value="1"/>
</dbReference>
<dbReference type="InterPro" id="IPR005467">
    <property type="entry name" value="His_kinase_dom"/>
</dbReference>
<dbReference type="PANTHER" id="PTHR43711">
    <property type="entry name" value="TWO-COMPONENT HISTIDINE KINASE"/>
    <property type="match status" value="1"/>
</dbReference>
<evidence type="ECO:0000256" key="2">
    <source>
        <dbReference type="ARBA" id="ARBA00012438"/>
    </source>
</evidence>
<comment type="catalytic activity">
    <reaction evidence="1">
        <text>ATP + protein L-histidine = ADP + protein N-phospho-L-histidine.</text>
        <dbReference type="EC" id="2.7.13.3"/>
    </reaction>
</comment>
<gene>
    <name evidence="9" type="ORF">VA603_08335</name>
</gene>
<evidence type="ECO:0000256" key="3">
    <source>
        <dbReference type="ARBA" id="ARBA00022679"/>
    </source>
</evidence>
<keyword evidence="5" id="KW-0902">Two-component regulatory system</keyword>
<keyword evidence="3" id="KW-0808">Transferase</keyword>
<evidence type="ECO:0000256" key="4">
    <source>
        <dbReference type="ARBA" id="ARBA00022777"/>
    </source>
</evidence>
<protein>
    <recommendedName>
        <fullName evidence="2">histidine kinase</fullName>
        <ecNumber evidence="2">2.7.13.3</ecNumber>
    </recommendedName>
</protein>
<evidence type="ECO:0000259" key="7">
    <source>
        <dbReference type="PROSITE" id="PS50109"/>
    </source>
</evidence>
<sequence length="591" mass="64205">MTTPPERVGRGRDALSLLSRHQRLLLFVGGLVTSLVLATVTAVMLYAQVNDYVGERQAEFVMRRTALRSLFAVHEGAMRINVRQEEYAWANRQAPDPALLAAFSAHHGRMVLQRNRSFPAVLVRGDIDAAHPLQVHAPYLRLADEVSYQAGAYSHALLASGYFYNPDGSFIGLGPLQPGDTATRFDTAGAAELIGQVAPDLGNLQDPHVVARLLDPALPLWLPPSTDPLSGQPSVRLVQGAAQDGKLFAVFVAAYPSASFASRLATTRPHEALLIADHDGRMLMGPNPGTLPPALLRTALAQPPADEAFSYQDGQFIASDVLSASGWKLVHVFTWRTVLADLWPRLAAYAGAMLLVIGFVWTVLLLIDRKVFKPGYARSLRIIESEDLNRTMVTTAPFGLSLLAPDTGQVLLQNAVMDSYAGQVRAGDAPLHQQLLRWFGPVGATSPAREAEFTLAMADGSHRDLLVVAVPTRFQGRQALLCNFKDITLRKKVQQELEQARRAADAANQAKSAFLATMSHEIRTPLNAILGNLELLERSPLSGSQLQQVRTVTSSSSALLGIINDILDFSRVESGQMQLESIAFDLRALAV</sequence>
<accession>A0ABU5V4R2</accession>
<keyword evidence="4 9" id="KW-0418">Kinase</keyword>
<dbReference type="InterPro" id="IPR000700">
    <property type="entry name" value="PAS-assoc_C"/>
</dbReference>
<keyword evidence="6" id="KW-0472">Membrane</keyword>
<keyword evidence="10" id="KW-1185">Reference proteome</keyword>
<feature type="domain" description="PAC" evidence="8">
    <location>
        <begin position="449"/>
        <end position="499"/>
    </location>
</feature>
<proteinExistence type="predicted"/>
<dbReference type="SUPFAM" id="SSF55785">
    <property type="entry name" value="PYP-like sensor domain (PAS domain)"/>
    <property type="match status" value="1"/>
</dbReference>
<dbReference type="Gene3D" id="3.30.450.20">
    <property type="entry name" value="PAS domain"/>
    <property type="match status" value="1"/>
</dbReference>
<comment type="caution">
    <text evidence="9">The sequence shown here is derived from an EMBL/GenBank/DDBJ whole genome shotgun (WGS) entry which is preliminary data.</text>
</comment>
<evidence type="ECO:0000256" key="5">
    <source>
        <dbReference type="ARBA" id="ARBA00023012"/>
    </source>
</evidence>
<dbReference type="Pfam" id="PF00512">
    <property type="entry name" value="HisKA"/>
    <property type="match status" value="1"/>
</dbReference>
<evidence type="ECO:0000256" key="6">
    <source>
        <dbReference type="SAM" id="Phobius"/>
    </source>
</evidence>
<dbReference type="InterPro" id="IPR036097">
    <property type="entry name" value="HisK_dim/P_sf"/>
</dbReference>
<organism evidence="9 10">
    <name type="scientific">Stenotrophomonas capsici</name>
    <dbReference type="NCBI Taxonomy" id="3110230"/>
    <lineage>
        <taxon>Bacteria</taxon>
        <taxon>Pseudomonadati</taxon>
        <taxon>Pseudomonadota</taxon>
        <taxon>Gammaproteobacteria</taxon>
        <taxon>Lysobacterales</taxon>
        <taxon>Lysobacteraceae</taxon>
        <taxon>Stenotrophomonas</taxon>
    </lineage>
</organism>
<feature type="transmembrane region" description="Helical" evidence="6">
    <location>
        <begin position="346"/>
        <end position="367"/>
    </location>
</feature>
<reference evidence="9 10" key="1">
    <citation type="submission" date="2023-12" db="EMBL/GenBank/DDBJ databases">
        <title>Stenotrophomonas guangdongensis sp. nov., isolated from wilted pepper plants (Capsicum annuum).</title>
        <authorList>
            <person name="Qiu M."/>
            <person name="Li Y."/>
            <person name="Liu Q."/>
            <person name="Zhang X."/>
            <person name="Huang Y."/>
            <person name="Guo R."/>
            <person name="Hu M."/>
            <person name="Zhou J."/>
            <person name="Zhou X."/>
        </authorList>
    </citation>
    <scope>NUCLEOTIDE SEQUENCE [LARGE SCALE GENOMIC DNA]</scope>
    <source>
        <strain evidence="9 10">MH1</strain>
    </source>
</reference>
<feature type="non-terminal residue" evidence="9">
    <location>
        <position position="591"/>
    </location>
</feature>
<keyword evidence="6" id="KW-1133">Transmembrane helix</keyword>
<feature type="transmembrane region" description="Helical" evidence="6">
    <location>
        <begin position="24"/>
        <end position="47"/>
    </location>
</feature>